<feature type="binding site" evidence="5">
    <location>
        <position position="213"/>
    </location>
    <ligand>
        <name>ATP</name>
        <dbReference type="ChEBI" id="CHEBI:30616"/>
    </ligand>
</feature>
<gene>
    <name evidence="7" type="ORF">apy_13190</name>
</gene>
<comment type="caution">
    <text evidence="7">The sequence shown here is derived from an EMBL/GenBank/DDBJ whole genome shotgun (WGS) entry which is preliminary data.</text>
</comment>
<accession>A0A401HB26</accession>
<comment type="function">
    <text evidence="5">Involved in regulation of DNA replication.</text>
</comment>
<dbReference type="HAMAP" id="MF_01407">
    <property type="entry name" value="ORC1_type_DNA_replic_protein"/>
    <property type="match status" value="1"/>
</dbReference>
<dbReference type="GO" id="GO:0006260">
    <property type="term" value="P:DNA replication"/>
    <property type="evidence" value="ECO:0007669"/>
    <property type="project" value="UniProtKB-UniRule"/>
</dbReference>
<keyword evidence="2 5" id="KW-0235">DNA replication</keyword>
<dbReference type="Gene3D" id="1.10.10.10">
    <property type="entry name" value="Winged helix-like DNA-binding domain superfamily/Winged helix DNA-binding domain"/>
    <property type="match status" value="1"/>
</dbReference>
<feature type="binding site" evidence="5">
    <location>
        <begin position="61"/>
        <end position="65"/>
    </location>
    <ligand>
        <name>ATP</name>
        <dbReference type="ChEBI" id="CHEBI:30616"/>
    </ligand>
</feature>
<organism evidence="7 8">
    <name type="scientific">Aeropyrum pernix</name>
    <dbReference type="NCBI Taxonomy" id="56636"/>
    <lineage>
        <taxon>Archaea</taxon>
        <taxon>Thermoproteota</taxon>
        <taxon>Thermoprotei</taxon>
        <taxon>Desulfurococcales</taxon>
        <taxon>Desulfurococcaceae</taxon>
        <taxon>Aeropyrum</taxon>
    </lineage>
</organism>
<dbReference type="NCBIfam" id="TIGR02928">
    <property type="entry name" value="orc1/cdc6 family replication initiation protein"/>
    <property type="match status" value="1"/>
</dbReference>
<protein>
    <recommendedName>
        <fullName evidence="5">ORC1-type DNA replication protein</fullName>
    </recommendedName>
</protein>
<dbReference type="GO" id="GO:0016887">
    <property type="term" value="F:ATP hydrolysis activity"/>
    <property type="evidence" value="ECO:0007669"/>
    <property type="project" value="InterPro"/>
</dbReference>
<dbReference type="SMART" id="SM01074">
    <property type="entry name" value="Cdc6_C"/>
    <property type="match status" value="1"/>
</dbReference>
<evidence type="ECO:0000259" key="6">
    <source>
        <dbReference type="SMART" id="SM01074"/>
    </source>
</evidence>
<dbReference type="OrthoDB" id="195574at2157"/>
<name>A0A401HB26_AERPX</name>
<reference evidence="7 8" key="1">
    <citation type="submission" date="2017-02" db="EMBL/GenBank/DDBJ databases">
        <title>isolation and characterization of a novel temperate virus Aeropyrum globular virus 1 infecting hyperthermophilic archaeon Aeropyrum.</title>
        <authorList>
            <person name="Yumiya M."/>
            <person name="Yoshida T."/>
            <person name="Sako Y."/>
        </authorList>
    </citation>
    <scope>NUCLEOTIDE SEQUENCE [LARGE SCALE GENOMIC DNA]</scope>
    <source>
        <strain evidence="7 8">YK1-12-2013</strain>
    </source>
</reference>
<sequence>MLRHGLFKDRRVFDENYIPPELRVRRGEAEALARIYLNRLLSGAGLSDVNMIYGSIGRVGIGKTTLAKFTVKRVSEAAAKEGLTVKQAYVNAFNAPNLYTILSLIVRQTGYPIQVRGAPALDILKALVDNLYVENHYLLVILDEFQSMLSSPRIAAEDLYTLLRVHEEIPSRDGVNRIGFLLVASDVRALSYMREKIPQVESQIGFKLHLPAYKSRELYTILEQRAELGLRDTVWEPRHLELISDVYGEDKGGDGSARRAIVALKMACEMAEAMGRDSLSEDLVRKAVSENEAASIQTHELEALSIHELIILRLIAEATLGGMEWINAGLLRQRYEDASLTIYNVKPRGYTQYHIYLKHLTSLGLVDAKPSGRGMRGRTTLFRLAPHLPADRLIEVVDNIIQAKMVSGYE</sequence>
<evidence type="ECO:0000313" key="8">
    <source>
        <dbReference type="Proteomes" id="UP000291213"/>
    </source>
</evidence>
<dbReference type="RefSeq" id="WP_165487996.1">
    <property type="nucleotide sequence ID" value="NZ_BDMD01000078.1"/>
</dbReference>
<proteinExistence type="inferred from homology"/>
<dbReference type="EMBL" id="BDMD01000078">
    <property type="protein sequence ID" value="GBF09594.1"/>
    <property type="molecule type" value="Genomic_DNA"/>
</dbReference>
<dbReference type="SUPFAM" id="SSF46785">
    <property type="entry name" value="Winged helix' DNA-binding domain"/>
    <property type="match status" value="1"/>
</dbReference>
<dbReference type="InterPro" id="IPR036388">
    <property type="entry name" value="WH-like_DNA-bd_sf"/>
</dbReference>
<feature type="domain" description="Cdc6 C-terminal" evidence="6">
    <location>
        <begin position="311"/>
        <end position="397"/>
    </location>
</feature>
<feature type="binding site" evidence="5">
    <location>
        <position position="225"/>
    </location>
    <ligand>
        <name>ATP</name>
        <dbReference type="ChEBI" id="CHEBI:30616"/>
    </ligand>
</feature>
<dbReference type="InterPro" id="IPR049945">
    <property type="entry name" value="AAA_22"/>
</dbReference>
<dbReference type="InterPro" id="IPR050311">
    <property type="entry name" value="ORC1/CDC6"/>
</dbReference>
<dbReference type="PANTHER" id="PTHR10763:SF26">
    <property type="entry name" value="CELL DIVISION CONTROL PROTEIN 6 HOMOLOG"/>
    <property type="match status" value="1"/>
</dbReference>
<keyword evidence="3 5" id="KW-0547">Nucleotide-binding</keyword>
<dbReference type="Pfam" id="PF09079">
    <property type="entry name" value="WHD_Cdc6"/>
    <property type="match status" value="1"/>
</dbReference>
<dbReference type="AlphaFoldDB" id="A0A401HB26"/>
<dbReference type="InterPro" id="IPR014277">
    <property type="entry name" value="Orc1/Cdc6_arc"/>
</dbReference>
<evidence type="ECO:0000256" key="1">
    <source>
        <dbReference type="ARBA" id="ARBA00006184"/>
    </source>
</evidence>
<dbReference type="SUPFAM" id="SSF52540">
    <property type="entry name" value="P-loop containing nucleoside triphosphate hydrolases"/>
    <property type="match status" value="1"/>
</dbReference>
<comment type="similarity">
    <text evidence="1 5">Belongs to the CDC6/cdc18 family.</text>
</comment>
<evidence type="ECO:0000256" key="3">
    <source>
        <dbReference type="ARBA" id="ARBA00022741"/>
    </source>
</evidence>
<keyword evidence="4 5" id="KW-0067">ATP-binding</keyword>
<evidence type="ECO:0000313" key="7">
    <source>
        <dbReference type="EMBL" id="GBF09594.1"/>
    </source>
</evidence>
<evidence type="ECO:0000256" key="5">
    <source>
        <dbReference type="HAMAP-Rule" id="MF_01407"/>
    </source>
</evidence>
<dbReference type="InterPro" id="IPR015163">
    <property type="entry name" value="Cdc6_C"/>
</dbReference>
<dbReference type="Proteomes" id="UP000291213">
    <property type="component" value="Unassembled WGS sequence"/>
</dbReference>
<dbReference type="GO" id="GO:0005524">
    <property type="term" value="F:ATP binding"/>
    <property type="evidence" value="ECO:0007669"/>
    <property type="project" value="UniProtKB-UniRule"/>
</dbReference>
<dbReference type="InterPro" id="IPR036390">
    <property type="entry name" value="WH_DNA-bd_sf"/>
</dbReference>
<dbReference type="Pfam" id="PF22606">
    <property type="entry name" value="Cdc6-ORC-like_ATPase_lid"/>
    <property type="match status" value="1"/>
</dbReference>
<evidence type="ECO:0000256" key="2">
    <source>
        <dbReference type="ARBA" id="ARBA00022705"/>
    </source>
</evidence>
<dbReference type="Pfam" id="PF13401">
    <property type="entry name" value="AAA_22"/>
    <property type="match status" value="1"/>
</dbReference>
<dbReference type="InterPro" id="IPR027417">
    <property type="entry name" value="P-loop_NTPase"/>
</dbReference>
<dbReference type="Gene3D" id="1.10.8.60">
    <property type="match status" value="1"/>
</dbReference>
<evidence type="ECO:0000256" key="4">
    <source>
        <dbReference type="ARBA" id="ARBA00022840"/>
    </source>
</evidence>
<dbReference type="Gene3D" id="3.40.50.300">
    <property type="entry name" value="P-loop containing nucleotide triphosphate hydrolases"/>
    <property type="match status" value="1"/>
</dbReference>
<dbReference type="InterPro" id="IPR054425">
    <property type="entry name" value="Cdc6_ORC1-like_ATPase_lid"/>
</dbReference>
<dbReference type="PANTHER" id="PTHR10763">
    <property type="entry name" value="CELL DIVISION CONTROL PROTEIN 6-RELATED"/>
    <property type="match status" value="1"/>
</dbReference>